<gene>
    <name evidence="11" type="ORF">HZF24_08880</name>
</gene>
<evidence type="ECO:0000256" key="5">
    <source>
        <dbReference type="ARBA" id="ARBA00023125"/>
    </source>
</evidence>
<dbReference type="PANTHER" id="PTHR30385">
    <property type="entry name" value="SIGMA FACTOR F FLAGELLAR"/>
    <property type="match status" value="1"/>
</dbReference>
<feature type="domain" description="RNA polymerase sigma-70 region 2" evidence="9">
    <location>
        <begin position="40"/>
        <end position="108"/>
    </location>
</feature>
<comment type="function">
    <text evidence="7">Sigma factors are initiation factors that promote the attachment of RNA polymerase to specific initiation sites and are then released. Sigma-S contributes to the protection against external stress, thus playing a role in cellular fitness and survival.</text>
</comment>
<evidence type="ECO:0000256" key="3">
    <source>
        <dbReference type="ARBA" id="ARBA00023015"/>
    </source>
</evidence>
<dbReference type="NCBIfam" id="TIGR02937">
    <property type="entry name" value="sigma70-ECF"/>
    <property type="match status" value="1"/>
</dbReference>
<evidence type="ECO:0000256" key="2">
    <source>
        <dbReference type="ARBA" id="ARBA00021245"/>
    </source>
</evidence>
<dbReference type="InterPro" id="IPR007627">
    <property type="entry name" value="RNA_pol_sigma70_r2"/>
</dbReference>
<evidence type="ECO:0000256" key="4">
    <source>
        <dbReference type="ARBA" id="ARBA00023082"/>
    </source>
</evidence>
<dbReference type="GO" id="GO:0003677">
    <property type="term" value="F:DNA binding"/>
    <property type="evidence" value="ECO:0007669"/>
    <property type="project" value="UniProtKB-KW"/>
</dbReference>
<accession>A0A974GW99</accession>
<feature type="domain" description="RNA polymerase sigma factor 70 region 4 type 2" evidence="10">
    <location>
        <begin position="162"/>
        <end position="206"/>
    </location>
</feature>
<dbReference type="Proteomes" id="UP000611629">
    <property type="component" value="Unassembled WGS sequence"/>
</dbReference>
<proteinExistence type="inferred from homology"/>
<dbReference type="GO" id="GO:0006352">
    <property type="term" value="P:DNA-templated transcription initiation"/>
    <property type="evidence" value="ECO:0007669"/>
    <property type="project" value="InterPro"/>
</dbReference>
<dbReference type="InterPro" id="IPR014284">
    <property type="entry name" value="RNA_pol_sigma-70_dom"/>
</dbReference>
<evidence type="ECO:0000256" key="7">
    <source>
        <dbReference type="ARBA" id="ARBA00024701"/>
    </source>
</evidence>
<dbReference type="RefSeq" id="WP_179237962.1">
    <property type="nucleotide sequence ID" value="NZ_JACBNQ010000008.1"/>
</dbReference>
<dbReference type="Gene3D" id="1.10.1740.10">
    <property type="match status" value="1"/>
</dbReference>
<dbReference type="SUPFAM" id="SSF46894">
    <property type="entry name" value="C-terminal effector domain of the bipartite response regulators"/>
    <property type="match status" value="1"/>
</dbReference>
<dbReference type="InterPro" id="IPR016371">
    <property type="entry name" value="RNA_pol_sigma-H_factor"/>
</dbReference>
<dbReference type="InterPro" id="IPR016032">
    <property type="entry name" value="Sig_transdc_resp-reg_C-effctor"/>
</dbReference>
<keyword evidence="12" id="KW-1185">Reference proteome</keyword>
<dbReference type="PIRSF" id="PIRSF002939">
    <property type="entry name" value="RNA_polymerase_sigma-H_factor"/>
    <property type="match status" value="1"/>
</dbReference>
<dbReference type="InterPro" id="IPR013325">
    <property type="entry name" value="RNA_pol_sigma_r2"/>
</dbReference>
<dbReference type="InterPro" id="IPR013249">
    <property type="entry name" value="RNA_pol_sigma70_r4_t2"/>
</dbReference>
<organism evidence="11 12">
    <name type="scientific">Sedimentibacter hydroxybenzoicus DSM 7310</name>
    <dbReference type="NCBI Taxonomy" id="1123245"/>
    <lineage>
        <taxon>Bacteria</taxon>
        <taxon>Bacillati</taxon>
        <taxon>Bacillota</taxon>
        <taxon>Tissierellia</taxon>
        <taxon>Sedimentibacter</taxon>
    </lineage>
</organism>
<sequence>MISSISIFSNLDYKKRYDALSDEELIREIKDGNDHAERCLYKRYTYIIKRITSSFFLVGGGIDDLFQEAMIGLMKAIEGYNEELGNSFRGFAEVCIRRQVITAIRKTKSYEVLSNIQSVCDYSNIDYEINIGGCYSDLERLNPENVIICKEEIKQYYSVMSEELSEFEKIVLTEYGKGKSYVEISAALNKSIKSVDNALQRAKKKISSNKEKILC</sequence>
<keyword evidence="5" id="KW-0238">DNA-binding</keyword>
<evidence type="ECO:0000256" key="6">
    <source>
        <dbReference type="ARBA" id="ARBA00023163"/>
    </source>
</evidence>
<evidence type="ECO:0000256" key="8">
    <source>
        <dbReference type="SAM" id="Coils"/>
    </source>
</evidence>
<keyword evidence="3" id="KW-0805">Transcription regulation</keyword>
<dbReference type="AlphaFoldDB" id="A0A974GW99"/>
<dbReference type="EMBL" id="JACBNQ010000008">
    <property type="protein sequence ID" value="NYB74257.1"/>
    <property type="molecule type" value="Genomic_DNA"/>
</dbReference>
<comment type="caution">
    <text evidence="11">The sequence shown here is derived from an EMBL/GenBank/DDBJ whole genome shotgun (WGS) entry which is preliminary data.</text>
</comment>
<evidence type="ECO:0000313" key="12">
    <source>
        <dbReference type="Proteomes" id="UP000611629"/>
    </source>
</evidence>
<dbReference type="GO" id="GO:0016987">
    <property type="term" value="F:sigma factor activity"/>
    <property type="evidence" value="ECO:0007669"/>
    <property type="project" value="UniProtKB-KW"/>
</dbReference>
<keyword evidence="6" id="KW-0804">Transcription</keyword>
<keyword evidence="4" id="KW-0731">Sigma factor</keyword>
<dbReference type="Pfam" id="PF04542">
    <property type="entry name" value="Sigma70_r2"/>
    <property type="match status" value="1"/>
</dbReference>
<keyword evidence="8" id="KW-0175">Coiled coil</keyword>
<feature type="coiled-coil region" evidence="8">
    <location>
        <begin position="185"/>
        <end position="212"/>
    </location>
</feature>
<reference evidence="11" key="1">
    <citation type="submission" date="2020-07" db="EMBL/GenBank/DDBJ databases">
        <title>Genomic analysis of a strain of Sedimentibacter Hydroxybenzoicus DSM7310.</title>
        <authorList>
            <person name="Ma S."/>
        </authorList>
    </citation>
    <scope>NUCLEOTIDE SEQUENCE</scope>
    <source>
        <strain evidence="11">DSM 7310</strain>
    </source>
</reference>
<dbReference type="PANTHER" id="PTHR30385:SF1">
    <property type="entry name" value="RNA POLYMERASE SIGMA-H FACTOR"/>
    <property type="match status" value="1"/>
</dbReference>
<dbReference type="SUPFAM" id="SSF88946">
    <property type="entry name" value="Sigma2 domain of RNA polymerase sigma factors"/>
    <property type="match status" value="1"/>
</dbReference>
<comment type="similarity">
    <text evidence="1">Belongs to the sigma-70 factor family.</text>
</comment>
<evidence type="ECO:0000259" key="10">
    <source>
        <dbReference type="Pfam" id="PF08281"/>
    </source>
</evidence>
<name>A0A974GW99_SEDHY</name>
<protein>
    <recommendedName>
        <fullName evidence="2">RNA polymerase sigma factor SigS</fullName>
    </recommendedName>
</protein>
<evidence type="ECO:0000313" key="11">
    <source>
        <dbReference type="EMBL" id="NYB74257.1"/>
    </source>
</evidence>
<dbReference type="Pfam" id="PF08281">
    <property type="entry name" value="Sigma70_r4_2"/>
    <property type="match status" value="1"/>
</dbReference>
<evidence type="ECO:0000259" key="9">
    <source>
        <dbReference type="Pfam" id="PF04542"/>
    </source>
</evidence>
<evidence type="ECO:0000256" key="1">
    <source>
        <dbReference type="ARBA" id="ARBA00007788"/>
    </source>
</evidence>